<dbReference type="EMBL" id="OU963920">
    <property type="protein sequence ID" value="CAH0404205.1"/>
    <property type="molecule type" value="Genomic_DNA"/>
</dbReference>
<dbReference type="Gene3D" id="3.40.30.10">
    <property type="entry name" value="Glutaredoxin"/>
    <property type="match status" value="1"/>
</dbReference>
<sequence>MEQIIHQVAQNVEKQLDKEIERLDALDSSDLEAIRQQRIAEMKQQAKRKQEWIANNVDVTLWRDACHPLLAADIQITLDRCKNKEKHFPYILLCGVPIAGAPQFVPTASTDLRGHGEYTEIDGEKEFFAICNKSTNVVCHFYRNDSPRCKIVDMHLKILCKKHVEARFVKLDAERAPFLTASETELYVSTQRERHGESASESVRLSCNVALFWITKWRLRRLKIRVIPTIAIVKDNKTKDFIVGFTELGNRDDFNTEMLEWRLARGDVIDYSGDLLHPPEEKKKSLHIQKKGIRDSTQDDDSDDFSD</sequence>
<feature type="compositionally biased region" description="Acidic residues" evidence="1">
    <location>
        <begin position="298"/>
        <end position="307"/>
    </location>
</feature>
<dbReference type="Proteomes" id="UP001153292">
    <property type="component" value="Chromosome 27"/>
</dbReference>
<protein>
    <recommendedName>
        <fullName evidence="4">Thioredoxin domain-containing protein</fullName>
    </recommendedName>
</protein>
<dbReference type="PANTHER" id="PTHR21148">
    <property type="entry name" value="THIOREDOXIN DOMAIN-CONTAINING PROTEIN 9"/>
    <property type="match status" value="1"/>
</dbReference>
<accession>A0ABN8B4M3</accession>
<evidence type="ECO:0000313" key="2">
    <source>
        <dbReference type="EMBL" id="CAH0404205.1"/>
    </source>
</evidence>
<organism evidence="2 3">
    <name type="scientific">Chilo suppressalis</name>
    <name type="common">Asiatic rice borer moth</name>
    <dbReference type="NCBI Taxonomy" id="168631"/>
    <lineage>
        <taxon>Eukaryota</taxon>
        <taxon>Metazoa</taxon>
        <taxon>Ecdysozoa</taxon>
        <taxon>Arthropoda</taxon>
        <taxon>Hexapoda</taxon>
        <taxon>Insecta</taxon>
        <taxon>Pterygota</taxon>
        <taxon>Neoptera</taxon>
        <taxon>Endopterygota</taxon>
        <taxon>Lepidoptera</taxon>
        <taxon>Glossata</taxon>
        <taxon>Ditrysia</taxon>
        <taxon>Pyraloidea</taxon>
        <taxon>Crambidae</taxon>
        <taxon>Crambinae</taxon>
        <taxon>Chilo</taxon>
    </lineage>
</organism>
<evidence type="ECO:0000313" key="3">
    <source>
        <dbReference type="Proteomes" id="UP001153292"/>
    </source>
</evidence>
<dbReference type="SUPFAM" id="SSF52833">
    <property type="entry name" value="Thioredoxin-like"/>
    <property type="match status" value="1"/>
</dbReference>
<name>A0ABN8B4M3_CHISP</name>
<gene>
    <name evidence="2" type="ORF">CHILSU_LOCUS7522</name>
</gene>
<feature type="region of interest" description="Disordered" evidence="1">
    <location>
        <begin position="278"/>
        <end position="307"/>
    </location>
</feature>
<evidence type="ECO:0008006" key="4">
    <source>
        <dbReference type="Google" id="ProtNLM"/>
    </source>
</evidence>
<dbReference type="CDD" id="cd02989">
    <property type="entry name" value="Phd_like_TxnDC9"/>
    <property type="match status" value="1"/>
</dbReference>
<proteinExistence type="predicted"/>
<keyword evidence="3" id="KW-1185">Reference proteome</keyword>
<evidence type="ECO:0000256" key="1">
    <source>
        <dbReference type="SAM" id="MobiDB-lite"/>
    </source>
</evidence>
<reference evidence="2" key="1">
    <citation type="submission" date="2021-12" db="EMBL/GenBank/DDBJ databases">
        <authorList>
            <person name="King R."/>
        </authorList>
    </citation>
    <scope>NUCLEOTIDE SEQUENCE</scope>
</reference>
<dbReference type="InterPro" id="IPR036249">
    <property type="entry name" value="Thioredoxin-like_sf"/>
</dbReference>